<proteinExistence type="predicted"/>
<comment type="caution">
    <text evidence="2">The sequence shown here is derived from an EMBL/GenBank/DDBJ whole genome shotgun (WGS) entry which is preliminary data.</text>
</comment>
<name>A0AAV7A0T2_ENGPU</name>
<protein>
    <submittedName>
        <fullName evidence="2">Uncharacterized protein</fullName>
    </submittedName>
</protein>
<reference evidence="2" key="1">
    <citation type="thesis" date="2020" institute="ProQuest LLC" country="789 East Eisenhower Parkway, Ann Arbor, MI, USA">
        <title>Comparative Genomics and Chromosome Evolution.</title>
        <authorList>
            <person name="Mudd A.B."/>
        </authorList>
    </citation>
    <scope>NUCLEOTIDE SEQUENCE</scope>
    <source>
        <strain evidence="2">237g6f4</strain>
        <tissue evidence="2">Blood</tissue>
    </source>
</reference>
<sequence length="66" mass="6848">MRSYIPGGNQRIPVSVCGTERPPGGEGRGSPGEGGRRLEAASGTWGKSRLCVDRREGSAAPPLSPQ</sequence>
<dbReference type="EMBL" id="WNYA01000010">
    <property type="protein sequence ID" value="KAG8554959.1"/>
    <property type="molecule type" value="Genomic_DNA"/>
</dbReference>
<evidence type="ECO:0000313" key="3">
    <source>
        <dbReference type="Proteomes" id="UP000824782"/>
    </source>
</evidence>
<dbReference type="Proteomes" id="UP000824782">
    <property type="component" value="Unassembled WGS sequence"/>
</dbReference>
<evidence type="ECO:0000256" key="1">
    <source>
        <dbReference type="SAM" id="MobiDB-lite"/>
    </source>
</evidence>
<feature type="region of interest" description="Disordered" evidence="1">
    <location>
        <begin position="1"/>
        <end position="66"/>
    </location>
</feature>
<dbReference type="AlphaFoldDB" id="A0AAV7A0T2"/>
<feature type="compositionally biased region" description="Gly residues" evidence="1">
    <location>
        <begin position="24"/>
        <end position="33"/>
    </location>
</feature>
<keyword evidence="3" id="KW-1185">Reference proteome</keyword>
<organism evidence="2 3">
    <name type="scientific">Engystomops pustulosus</name>
    <name type="common">Tungara frog</name>
    <name type="synonym">Physalaemus pustulosus</name>
    <dbReference type="NCBI Taxonomy" id="76066"/>
    <lineage>
        <taxon>Eukaryota</taxon>
        <taxon>Metazoa</taxon>
        <taxon>Chordata</taxon>
        <taxon>Craniata</taxon>
        <taxon>Vertebrata</taxon>
        <taxon>Euteleostomi</taxon>
        <taxon>Amphibia</taxon>
        <taxon>Batrachia</taxon>
        <taxon>Anura</taxon>
        <taxon>Neobatrachia</taxon>
        <taxon>Hyloidea</taxon>
        <taxon>Leptodactylidae</taxon>
        <taxon>Leiuperinae</taxon>
        <taxon>Engystomops</taxon>
    </lineage>
</organism>
<evidence type="ECO:0000313" key="2">
    <source>
        <dbReference type="EMBL" id="KAG8554959.1"/>
    </source>
</evidence>
<gene>
    <name evidence="2" type="ORF">GDO81_003943</name>
</gene>
<accession>A0AAV7A0T2</accession>